<accession>A0A9P7DRH6</accession>
<dbReference type="EMBL" id="JABBWG010000097">
    <property type="protein sequence ID" value="KAG1801226.1"/>
    <property type="molecule type" value="Genomic_DNA"/>
</dbReference>
<protein>
    <submittedName>
        <fullName evidence="1">Uncharacterized protein</fullName>
    </submittedName>
</protein>
<dbReference type="GeneID" id="64635326"/>
<comment type="caution">
    <text evidence="1">The sequence shown here is derived from an EMBL/GenBank/DDBJ whole genome shotgun (WGS) entry which is preliminary data.</text>
</comment>
<sequence length="60" mass="6810">MALDYLTIPATSVDVESLLCLSYWSCLNLIKMEDIVKISSLPDVEDTNEKELKDGWDCIE</sequence>
<reference evidence="1" key="1">
    <citation type="journal article" date="2020" name="New Phytol.">
        <title>Comparative genomics reveals dynamic genome evolution in host specialist ectomycorrhizal fungi.</title>
        <authorList>
            <person name="Lofgren L.A."/>
            <person name="Nguyen N.H."/>
            <person name="Vilgalys R."/>
            <person name="Ruytinx J."/>
            <person name="Liao H.L."/>
            <person name="Branco S."/>
            <person name="Kuo A."/>
            <person name="LaButti K."/>
            <person name="Lipzen A."/>
            <person name="Andreopoulos W."/>
            <person name="Pangilinan J."/>
            <person name="Riley R."/>
            <person name="Hundley H."/>
            <person name="Na H."/>
            <person name="Barry K."/>
            <person name="Grigoriev I.V."/>
            <person name="Stajich J.E."/>
            <person name="Kennedy P.G."/>
        </authorList>
    </citation>
    <scope>NUCLEOTIDE SEQUENCE</scope>
    <source>
        <strain evidence="1">MN1</strain>
    </source>
</reference>
<evidence type="ECO:0000313" key="1">
    <source>
        <dbReference type="EMBL" id="KAG1801226.1"/>
    </source>
</evidence>
<evidence type="ECO:0000313" key="2">
    <source>
        <dbReference type="Proteomes" id="UP000807769"/>
    </source>
</evidence>
<dbReference type="Proteomes" id="UP000807769">
    <property type="component" value="Unassembled WGS sequence"/>
</dbReference>
<dbReference type="OrthoDB" id="3258476at2759"/>
<proteinExistence type="predicted"/>
<keyword evidence="2" id="KW-1185">Reference proteome</keyword>
<dbReference type="AlphaFoldDB" id="A0A9P7DRH6"/>
<gene>
    <name evidence="1" type="ORF">BJ212DRAFT_1487719</name>
</gene>
<dbReference type="RefSeq" id="XP_041186045.1">
    <property type="nucleotide sequence ID" value="XM_041341310.1"/>
</dbReference>
<organism evidence="1 2">
    <name type="scientific">Suillus subaureus</name>
    <dbReference type="NCBI Taxonomy" id="48587"/>
    <lineage>
        <taxon>Eukaryota</taxon>
        <taxon>Fungi</taxon>
        <taxon>Dikarya</taxon>
        <taxon>Basidiomycota</taxon>
        <taxon>Agaricomycotina</taxon>
        <taxon>Agaricomycetes</taxon>
        <taxon>Agaricomycetidae</taxon>
        <taxon>Boletales</taxon>
        <taxon>Suillineae</taxon>
        <taxon>Suillaceae</taxon>
        <taxon>Suillus</taxon>
    </lineage>
</organism>
<name>A0A9P7DRH6_9AGAM</name>